<evidence type="ECO:0000256" key="2">
    <source>
        <dbReference type="ARBA" id="ARBA00022797"/>
    </source>
</evidence>
<dbReference type="Proteomes" id="UP001440984">
    <property type="component" value="Unassembled WGS sequence"/>
</dbReference>
<evidence type="ECO:0000313" key="7">
    <source>
        <dbReference type="Proteomes" id="UP001440984"/>
    </source>
</evidence>
<dbReference type="InterPro" id="IPR000639">
    <property type="entry name" value="Epox_hydrolase-like"/>
</dbReference>
<keyword evidence="2" id="KW-0058">Aromatic hydrocarbons catabolism</keyword>
<dbReference type="SUPFAM" id="SSF53474">
    <property type="entry name" value="alpha/beta-Hydrolases"/>
    <property type="match status" value="1"/>
</dbReference>
<dbReference type="PIRSF" id="PIRSF001112">
    <property type="entry name" value="Epoxide_hydrolase"/>
    <property type="match status" value="1"/>
</dbReference>
<evidence type="ECO:0000313" key="6">
    <source>
        <dbReference type="EMBL" id="MEQ0562550.1"/>
    </source>
</evidence>
<feature type="domain" description="Epoxide hydrolase N-terminal" evidence="4">
    <location>
        <begin position="4"/>
        <end position="108"/>
    </location>
</feature>
<protein>
    <submittedName>
        <fullName evidence="5">Epoxide hydrolase family protein</fullName>
    </submittedName>
</protein>
<dbReference type="Pfam" id="PF06441">
    <property type="entry name" value="EHN"/>
    <property type="match status" value="1"/>
</dbReference>
<dbReference type="PANTHER" id="PTHR21661:SF35">
    <property type="entry name" value="EPOXIDE HYDROLASE"/>
    <property type="match status" value="1"/>
</dbReference>
<evidence type="ECO:0000259" key="4">
    <source>
        <dbReference type="Pfam" id="PF06441"/>
    </source>
</evidence>
<name>A0ABV0LGV5_9PSEU</name>
<keyword evidence="7" id="KW-1185">Reference proteome</keyword>
<dbReference type="InterPro" id="IPR029058">
    <property type="entry name" value="AB_hydrolase_fold"/>
</dbReference>
<keyword evidence="3 5" id="KW-0378">Hydrolase</keyword>
<comment type="similarity">
    <text evidence="1">Belongs to the peptidase S33 family.</text>
</comment>
<dbReference type="EMBL" id="JBDZYD010000007">
    <property type="protein sequence ID" value="MEQ0561526.1"/>
    <property type="molecule type" value="Genomic_DNA"/>
</dbReference>
<accession>A0ABV0LGV5</accession>
<dbReference type="InterPro" id="IPR016292">
    <property type="entry name" value="Epoxide_hydrolase"/>
</dbReference>
<gene>
    <name evidence="5" type="ORF">ABJI51_20765</name>
    <name evidence="6" type="ORF">ABJI51_26015</name>
</gene>
<dbReference type="EMBL" id="JBDZYD010000010">
    <property type="protein sequence ID" value="MEQ0562550.1"/>
    <property type="molecule type" value="Genomic_DNA"/>
</dbReference>
<proteinExistence type="inferred from homology"/>
<evidence type="ECO:0000256" key="1">
    <source>
        <dbReference type="ARBA" id="ARBA00010088"/>
    </source>
</evidence>
<organism evidence="5 7">
    <name type="scientific">Amycolatopsis melonis</name>
    <dbReference type="NCBI Taxonomy" id="3156488"/>
    <lineage>
        <taxon>Bacteria</taxon>
        <taxon>Bacillati</taxon>
        <taxon>Actinomycetota</taxon>
        <taxon>Actinomycetes</taxon>
        <taxon>Pseudonocardiales</taxon>
        <taxon>Pseudonocardiaceae</taxon>
        <taxon>Amycolatopsis</taxon>
    </lineage>
</organism>
<dbReference type="RefSeq" id="WP_348952804.1">
    <property type="nucleotide sequence ID" value="NZ_JBDZYD010000007.1"/>
</dbReference>
<dbReference type="InterPro" id="IPR010497">
    <property type="entry name" value="Epoxide_hydro_N"/>
</dbReference>
<sequence>MTSTPFRIDVPQSDLDDLRTRLANTRWPDQPEDTGWRLGAPVGYVRELAEYWRTGFDWRAQEERINAFPQFTTTIDGTNVHFLHVVSPEPEAPPVLLMHGWPGSIVEFLDVIGPLTDPRAYGGDPASALTVVVPSLPGYGFSGPTPTPDWGPDRIARAFAALMTDLGYEQFGAHGGDWGAMIARELAVQFPERLLGIHVTMLASAVPRTPADLEGLSGAELAAGQRALEKGQAFSVSGTGYAMIQSTKPQTLAYGLHDSPAGQLAWIAEKFRSFSNTTEDLIDRDDLLADVSIYWFTGTANSSARLYAALTTGWGAPVPLNPVPTGVAVFPDDIGLPIRTLGERTDKIIRWTEFPRGGHFPALEEPDALIGDLRAFFTELGCIRAGHTSREESR</sequence>
<dbReference type="GO" id="GO:0016787">
    <property type="term" value="F:hydrolase activity"/>
    <property type="evidence" value="ECO:0007669"/>
    <property type="project" value="UniProtKB-KW"/>
</dbReference>
<evidence type="ECO:0000313" key="5">
    <source>
        <dbReference type="EMBL" id="MEQ0561526.1"/>
    </source>
</evidence>
<comment type="caution">
    <text evidence="5">The sequence shown here is derived from an EMBL/GenBank/DDBJ whole genome shotgun (WGS) entry which is preliminary data.</text>
</comment>
<dbReference type="PANTHER" id="PTHR21661">
    <property type="entry name" value="EPOXIDE HYDROLASE 1-RELATED"/>
    <property type="match status" value="1"/>
</dbReference>
<evidence type="ECO:0000256" key="3">
    <source>
        <dbReference type="ARBA" id="ARBA00022801"/>
    </source>
</evidence>
<reference evidence="5 7" key="1">
    <citation type="submission" date="2024-05" db="EMBL/GenBank/DDBJ databases">
        <authorList>
            <person name="Zhao H."/>
            <person name="Xu Y."/>
            <person name="Lin S."/>
            <person name="Spain J.C."/>
            <person name="Zhou N.-Y."/>
        </authorList>
    </citation>
    <scope>NUCLEOTIDE SEQUENCE [LARGE SCALE GENOMIC DNA]</scope>
    <source>
        <strain evidence="5 7">NEAU-NG30</strain>
    </source>
</reference>
<dbReference type="PRINTS" id="PR00412">
    <property type="entry name" value="EPOXHYDRLASE"/>
</dbReference>
<dbReference type="Gene3D" id="3.40.50.1820">
    <property type="entry name" value="alpha/beta hydrolase"/>
    <property type="match status" value="1"/>
</dbReference>